<gene>
    <name evidence="2" type="ORF">QQZ08_003511</name>
</gene>
<dbReference type="Proteomes" id="UP001498421">
    <property type="component" value="Unassembled WGS sequence"/>
</dbReference>
<dbReference type="InterPro" id="IPR002575">
    <property type="entry name" value="Aminoglycoside_PTrfase"/>
</dbReference>
<feature type="domain" description="Aminoglycoside phosphotransferase" evidence="1">
    <location>
        <begin position="69"/>
        <end position="272"/>
    </location>
</feature>
<dbReference type="Gene3D" id="3.90.1200.10">
    <property type="match status" value="1"/>
</dbReference>
<keyword evidence="3" id="KW-1185">Reference proteome</keyword>
<dbReference type="SUPFAM" id="SSF56112">
    <property type="entry name" value="Protein kinase-like (PK-like)"/>
    <property type="match status" value="1"/>
</dbReference>
<dbReference type="EMBL" id="JAZAVK010000024">
    <property type="protein sequence ID" value="KAK7429889.1"/>
    <property type="molecule type" value="Genomic_DNA"/>
</dbReference>
<evidence type="ECO:0000313" key="3">
    <source>
        <dbReference type="Proteomes" id="UP001498421"/>
    </source>
</evidence>
<reference evidence="2 3" key="1">
    <citation type="journal article" date="2025" name="Microbiol. Resour. Announc.">
        <title>Draft genome sequences for Neonectria magnoliae and Neonectria punicea, canker pathogens of Liriodendron tulipifera and Acer saccharum in West Virginia.</title>
        <authorList>
            <person name="Petronek H.M."/>
            <person name="Kasson M.T."/>
            <person name="Metheny A.M."/>
            <person name="Stauder C.M."/>
            <person name="Lovett B."/>
            <person name="Lynch S.C."/>
            <person name="Garnas J.R."/>
            <person name="Kasson L.R."/>
            <person name="Stajich J.E."/>
        </authorList>
    </citation>
    <scope>NUCLEOTIDE SEQUENCE [LARGE SCALE GENOMIC DNA]</scope>
    <source>
        <strain evidence="2 3">NRRL 64651</strain>
    </source>
</reference>
<evidence type="ECO:0000313" key="2">
    <source>
        <dbReference type="EMBL" id="KAK7429889.1"/>
    </source>
</evidence>
<evidence type="ECO:0000259" key="1">
    <source>
        <dbReference type="Pfam" id="PF01636"/>
    </source>
</evidence>
<dbReference type="InterPro" id="IPR051678">
    <property type="entry name" value="AGP_Transferase"/>
</dbReference>
<organism evidence="2 3">
    <name type="scientific">Neonectria magnoliae</name>
    <dbReference type="NCBI Taxonomy" id="2732573"/>
    <lineage>
        <taxon>Eukaryota</taxon>
        <taxon>Fungi</taxon>
        <taxon>Dikarya</taxon>
        <taxon>Ascomycota</taxon>
        <taxon>Pezizomycotina</taxon>
        <taxon>Sordariomycetes</taxon>
        <taxon>Hypocreomycetidae</taxon>
        <taxon>Hypocreales</taxon>
        <taxon>Nectriaceae</taxon>
        <taxon>Neonectria</taxon>
    </lineage>
</organism>
<name>A0ABR1IA32_9HYPO</name>
<dbReference type="Pfam" id="PF01636">
    <property type="entry name" value="APH"/>
    <property type="match status" value="1"/>
</dbReference>
<sequence length="296" mass="33610">MEPPDATVFYQSGFFKQHPEQTQLPPVAEIQRIALETGSPRARDFYQPPPVAIPSLGLLVKYGARVSAAEAQCLVMVRERLSGKVPVPEVYGWCRHEGQVFIYMELVQGVTLELGWEALGEEARAAVCGELGGMVREWRGLARKDGLDTVIGHVDNQPLLDTVFTSSNSPKTGPFQDVAEFHDWFTSTIGPRENWGKMGRHPYRSLLPDDVPVVFTHADLHPSNIIISPGPAPRVVAVVDWEQAGWYPAYWEYCKARWTSKTDQQEWDERYLPLFVDRWEDAVYDNWDYFVLCRGV</sequence>
<accession>A0ABR1IA32</accession>
<dbReference type="PANTHER" id="PTHR21310:SF54">
    <property type="entry name" value="AMINOGLYCOSIDE PHOSPHOTRANSFERASE DOMAIN-CONTAINING PROTEIN"/>
    <property type="match status" value="1"/>
</dbReference>
<dbReference type="InterPro" id="IPR011009">
    <property type="entry name" value="Kinase-like_dom_sf"/>
</dbReference>
<comment type="caution">
    <text evidence="2">The sequence shown here is derived from an EMBL/GenBank/DDBJ whole genome shotgun (WGS) entry which is preliminary data.</text>
</comment>
<dbReference type="PANTHER" id="PTHR21310">
    <property type="entry name" value="AMINOGLYCOSIDE PHOSPHOTRANSFERASE-RELATED-RELATED"/>
    <property type="match status" value="1"/>
</dbReference>
<proteinExistence type="predicted"/>
<protein>
    <recommendedName>
        <fullName evidence="1">Aminoglycoside phosphotransferase domain-containing protein</fullName>
    </recommendedName>
</protein>